<dbReference type="Gene3D" id="3.40.50.720">
    <property type="entry name" value="NAD(P)-binding Rossmann-like Domain"/>
    <property type="match status" value="1"/>
</dbReference>
<dbReference type="InterPro" id="IPR036291">
    <property type="entry name" value="NAD(P)-bd_dom_sf"/>
</dbReference>
<evidence type="ECO:0000256" key="2">
    <source>
        <dbReference type="ARBA" id="ARBA00023002"/>
    </source>
</evidence>
<dbReference type="GO" id="GO:0016491">
    <property type="term" value="F:oxidoreductase activity"/>
    <property type="evidence" value="ECO:0007669"/>
    <property type="project" value="UniProtKB-KW"/>
</dbReference>
<dbReference type="InterPro" id="IPR002347">
    <property type="entry name" value="SDR_fam"/>
</dbReference>
<dbReference type="Pfam" id="PF00106">
    <property type="entry name" value="adh_short"/>
    <property type="match status" value="1"/>
</dbReference>
<name>A0AAJ0DHF2_9PEZI</name>
<evidence type="ECO:0000313" key="4">
    <source>
        <dbReference type="Proteomes" id="UP001271007"/>
    </source>
</evidence>
<dbReference type="PANTHER" id="PTHR43180">
    <property type="entry name" value="3-OXOACYL-(ACYL-CARRIER-PROTEIN) REDUCTASE (AFU_ORTHOLOGUE AFUA_6G11210)"/>
    <property type="match status" value="1"/>
</dbReference>
<dbReference type="Proteomes" id="UP001271007">
    <property type="component" value="Unassembled WGS sequence"/>
</dbReference>
<dbReference type="EMBL" id="JAWDJX010000014">
    <property type="protein sequence ID" value="KAK3053932.1"/>
    <property type="molecule type" value="Genomic_DNA"/>
</dbReference>
<evidence type="ECO:0000256" key="1">
    <source>
        <dbReference type="ARBA" id="ARBA00006484"/>
    </source>
</evidence>
<dbReference type="AlphaFoldDB" id="A0AAJ0DHF2"/>
<gene>
    <name evidence="3" type="ORF">LTR09_005212</name>
</gene>
<keyword evidence="2" id="KW-0560">Oxidoreductase</keyword>
<accession>A0AAJ0DHF2</accession>
<proteinExistence type="inferred from homology"/>
<dbReference type="PRINTS" id="PR00081">
    <property type="entry name" value="GDHRDH"/>
</dbReference>
<organism evidence="3 4">
    <name type="scientific">Extremus antarcticus</name>
    <dbReference type="NCBI Taxonomy" id="702011"/>
    <lineage>
        <taxon>Eukaryota</taxon>
        <taxon>Fungi</taxon>
        <taxon>Dikarya</taxon>
        <taxon>Ascomycota</taxon>
        <taxon>Pezizomycotina</taxon>
        <taxon>Dothideomycetes</taxon>
        <taxon>Dothideomycetidae</taxon>
        <taxon>Mycosphaerellales</taxon>
        <taxon>Extremaceae</taxon>
        <taxon>Extremus</taxon>
    </lineage>
</organism>
<evidence type="ECO:0000313" key="3">
    <source>
        <dbReference type="EMBL" id="KAK3053932.1"/>
    </source>
</evidence>
<comment type="caution">
    <text evidence="3">The sequence shown here is derived from an EMBL/GenBank/DDBJ whole genome shotgun (WGS) entry which is preliminary data.</text>
</comment>
<dbReference type="PANTHER" id="PTHR43180:SF10">
    <property type="entry name" value="NAD(P)-BINDING PROTEIN"/>
    <property type="match status" value="1"/>
</dbReference>
<sequence>MAEFKINDEDFAPLAGKVVVITGCSSGIGLATTELLLAHGALVVGGDLNPSPVETSSFSFLKTDTTSWPNLLALFDHAKQLHGRIDHVFSNAGISGRANYLSENFDVNGELQEPSTLTFDIDLRGMINTSYLGLYHFRHQEPQGGGIVCTASASSFQQFRVCDYTTAKHGVLGWMRGIVPNIETAGLPIRVNAISPSWTKTGLVPQSVVDMFPDVTWQGPDAAARSVAILMADESKQGQLIYSVGGRFMEIEQSSLLPVAAEIVGEANEDKMILRMMQMSSEIGNR</sequence>
<reference evidence="3" key="1">
    <citation type="submission" date="2023-04" db="EMBL/GenBank/DDBJ databases">
        <title>Black Yeasts Isolated from many extreme environments.</title>
        <authorList>
            <person name="Coleine C."/>
            <person name="Stajich J.E."/>
            <person name="Selbmann L."/>
        </authorList>
    </citation>
    <scope>NUCLEOTIDE SEQUENCE</scope>
    <source>
        <strain evidence="3">CCFEE 5312</strain>
    </source>
</reference>
<dbReference type="SUPFAM" id="SSF51735">
    <property type="entry name" value="NAD(P)-binding Rossmann-fold domains"/>
    <property type="match status" value="1"/>
</dbReference>
<keyword evidence="4" id="KW-1185">Reference proteome</keyword>
<protein>
    <submittedName>
        <fullName evidence="3">Uncharacterized protein</fullName>
    </submittedName>
</protein>
<comment type="similarity">
    <text evidence="1">Belongs to the short-chain dehydrogenases/reductases (SDR) family.</text>
</comment>